<evidence type="ECO:0000313" key="3">
    <source>
        <dbReference type="Proteomes" id="UP000249723"/>
    </source>
</evidence>
<feature type="compositionally biased region" description="Polar residues" evidence="1">
    <location>
        <begin position="158"/>
        <end position="182"/>
    </location>
</feature>
<feature type="region of interest" description="Disordered" evidence="1">
    <location>
        <begin position="88"/>
        <end position="258"/>
    </location>
</feature>
<sequence length="633" mass="66375">MTVSTMTSTVDRRVSPLPSPTADDLHYHLDTLSIGSGCVLPSSDPFQDDRLLREALDNVVTIAAVPDRPTPRSTTNDSLLEHYTYLSEYSDSVSDPPSDRSTSTSPSRTHSPVKTRPQQLPQGPASSSMTFTRSAGPFVDGASASGSSNGHGGRSRAQSDASYNPGTLSNQSTTSAYKSSTRAPAPRTVRTSITSANLHSAGSHPNLSTNASATTRGPVSPSANRNAKFNTLSDTNGKINGAGNSNSNSNAKGTNGAQMTRHASLMNKKTAPRPVERKSDVPLDVIDKLDISGLYGGGGLVRHDGPYAAATAARNKGPCAPIGAFNPAALVPPFGDTVSAKPKLKVAPSTAPVRHQPSARLSPRAAAALNAMEQDGSGPQGGIGKDGPYAAAGRPASEARPKINMGFPIAPGAGKGSQLIEMYGVRDSEAWEDFGRRDWNAGGGTASTRGDASLTKEDRFCRTQSIWDIEATLAAGKPVGVPSNPPPMPALDESYAAHASAHSPTDRPKRTKSLARRFGRSNKEGAAPPREEHVASGVVLQARDENVGGAVRPALVSAHTTIGDERIKDWYDGGQPLRGVKSAGQDPDSSVDEKEGLKRPNVMQRLFLGRKKVSGLSTIRGLWKADSTDVFVN</sequence>
<proteinExistence type="predicted"/>
<name>A0A2X0KEN7_9BASI</name>
<dbReference type="OrthoDB" id="5352132at2759"/>
<dbReference type="GO" id="GO:0005737">
    <property type="term" value="C:cytoplasm"/>
    <property type="evidence" value="ECO:0007669"/>
    <property type="project" value="TreeGrafter"/>
</dbReference>
<feature type="region of interest" description="Disordered" evidence="1">
    <location>
        <begin position="372"/>
        <end position="396"/>
    </location>
</feature>
<dbReference type="Proteomes" id="UP000249723">
    <property type="component" value="Unassembled WGS sequence"/>
</dbReference>
<dbReference type="EMBL" id="FMWP01000014">
    <property type="protein sequence ID" value="SCZ90887.1"/>
    <property type="molecule type" value="Genomic_DNA"/>
</dbReference>
<evidence type="ECO:0000256" key="1">
    <source>
        <dbReference type="SAM" id="MobiDB-lite"/>
    </source>
</evidence>
<dbReference type="PANTHER" id="PTHR28307:SF2">
    <property type="entry name" value="PROTEIN PAL1"/>
    <property type="match status" value="1"/>
</dbReference>
<feature type="region of interest" description="Disordered" evidence="1">
    <location>
        <begin position="1"/>
        <end position="21"/>
    </location>
</feature>
<feature type="compositionally biased region" description="Low complexity" evidence="1">
    <location>
        <begin position="90"/>
        <end position="112"/>
    </location>
</feature>
<feature type="compositionally biased region" description="Low complexity" evidence="1">
    <location>
        <begin position="236"/>
        <end position="257"/>
    </location>
</feature>
<dbReference type="InterPro" id="IPR013226">
    <property type="entry name" value="Pal1"/>
</dbReference>
<evidence type="ECO:0000313" key="2">
    <source>
        <dbReference type="EMBL" id="SCZ90887.1"/>
    </source>
</evidence>
<feature type="region of interest" description="Disordered" evidence="1">
    <location>
        <begin position="575"/>
        <end position="595"/>
    </location>
</feature>
<organism evidence="2 3">
    <name type="scientific">Microbotryum saponariae</name>
    <dbReference type="NCBI Taxonomy" id="289078"/>
    <lineage>
        <taxon>Eukaryota</taxon>
        <taxon>Fungi</taxon>
        <taxon>Dikarya</taxon>
        <taxon>Basidiomycota</taxon>
        <taxon>Pucciniomycotina</taxon>
        <taxon>Microbotryomycetes</taxon>
        <taxon>Microbotryales</taxon>
        <taxon>Microbotryaceae</taxon>
        <taxon>Microbotryum</taxon>
    </lineage>
</organism>
<dbReference type="PANTHER" id="PTHR28307">
    <property type="entry name" value="PROTEIN PAL1"/>
    <property type="match status" value="1"/>
</dbReference>
<dbReference type="Pfam" id="PF08316">
    <property type="entry name" value="Pal1"/>
    <property type="match status" value="1"/>
</dbReference>
<accession>A0A2X0KEN7</accession>
<keyword evidence="3" id="KW-1185">Reference proteome</keyword>
<feature type="compositionally biased region" description="Polar residues" evidence="1">
    <location>
        <begin position="189"/>
        <end position="235"/>
    </location>
</feature>
<dbReference type="AlphaFoldDB" id="A0A2X0KEN7"/>
<protein>
    <submittedName>
        <fullName evidence="2">BZ3500_MvSof-1268-A1-R1_Chr1-3g02350 protein</fullName>
    </submittedName>
</protein>
<feature type="compositionally biased region" description="Polar residues" evidence="1">
    <location>
        <begin position="116"/>
        <end position="133"/>
    </location>
</feature>
<reference evidence="3" key="1">
    <citation type="submission" date="2016-10" db="EMBL/GenBank/DDBJ databases">
        <authorList>
            <person name="Jeantristanb JTB J.-T."/>
            <person name="Ricardo R."/>
        </authorList>
    </citation>
    <scope>NUCLEOTIDE SEQUENCE [LARGE SCALE GENOMIC DNA]</scope>
</reference>
<dbReference type="STRING" id="289078.A0A2X0KEN7"/>
<feature type="region of interest" description="Disordered" evidence="1">
    <location>
        <begin position="478"/>
        <end position="512"/>
    </location>
</feature>
<gene>
    <name evidence="2" type="ORF">BZ3500_MVSOF-1268-A1-R1_CHR1-3G02350</name>
</gene>